<evidence type="ECO:0000256" key="5">
    <source>
        <dbReference type="SAM" id="Phobius"/>
    </source>
</evidence>
<feature type="domain" description="ABC-2 type transporter transmembrane" evidence="6">
    <location>
        <begin position="24"/>
        <end position="160"/>
    </location>
</feature>
<evidence type="ECO:0000313" key="7">
    <source>
        <dbReference type="EMBL" id="NIH52961.1"/>
    </source>
</evidence>
<keyword evidence="3 5" id="KW-1133">Transmembrane helix</keyword>
<feature type="transmembrane region" description="Helical" evidence="5">
    <location>
        <begin position="22"/>
        <end position="43"/>
    </location>
</feature>
<evidence type="ECO:0000256" key="4">
    <source>
        <dbReference type="ARBA" id="ARBA00023136"/>
    </source>
</evidence>
<evidence type="ECO:0000313" key="8">
    <source>
        <dbReference type="Proteomes" id="UP000541033"/>
    </source>
</evidence>
<dbReference type="NCBIfam" id="TIGR03057">
    <property type="entry name" value="xxxLxxG_by_4"/>
    <property type="match status" value="1"/>
</dbReference>
<dbReference type="GO" id="GO:0140359">
    <property type="term" value="F:ABC-type transporter activity"/>
    <property type="evidence" value="ECO:0007669"/>
    <property type="project" value="InterPro"/>
</dbReference>
<keyword evidence="2 5" id="KW-0812">Transmembrane</keyword>
<dbReference type="InterPro" id="IPR017500">
    <property type="entry name" value="Phage_infect_YhgE_N"/>
</dbReference>
<comment type="subcellular location">
    <subcellularLocation>
        <location evidence="1">Membrane</location>
        <topology evidence="1">Multi-pass membrane protein</topology>
    </subcellularLocation>
</comment>
<feature type="transmembrane region" description="Helical" evidence="5">
    <location>
        <begin position="555"/>
        <end position="574"/>
    </location>
</feature>
<protein>
    <submittedName>
        <fullName evidence="7">Putative membrane protein</fullName>
    </submittedName>
</protein>
<sequence>MIAAFSPGSDFKRYYRGRMPRLAFVVILLMPLMYGALYLWAFWNPFGHVDKVPVAIVNLDTGAQMLGNDVAAGKQVVTGLIDSKQLNLFEVSEEEAKTGLSHGKYDFTITIPADFSDAVVSAATGNPHSAELIFTYDETNNYLSTVIGQDAAEEVINQVSAQVGEQVFQAVIVGVDSTIPKLKAAAAGVEELNTGMQQADEGAQLLATNLVTAKDGAATLAGGVDEITTRLDSVIGDADRFIAGSGITGAEIRDTAQRIQTNVDEVAALSTDIANAQTANAALLDAVIADLRQNDQGKAADDIQKVRDDIANSPALKQANGVLTTVRDDSNLLAAQLGDPSSQINVVMRAVEDGKVVQDLALANQAADQLRSGANALSSGLVELSDGANTLAAGTPKLASGTAQLEDGVTQGMKLLPHWDNDQQESFIKTLAQPVKLVEKTEHEAKTFAYGFAPFFLGLALFVGSIIAWMLFTPLQARPLAQGLGSLRTVFASFVPTLAVGITQGTILFLVIYFGLGLVPEYPIPTLLFMWLMVAMFMAMIQMFNALFGAAVGRVITLAFLMVMLTSAGGIYPVQTTSPLFQWIHPYDPMTYTVTGLRQLIMGGIDYRLWIAIAVIAGLTVIFLAVSTLAARRNRQYNMDRLYPPVEV</sequence>
<comment type="caution">
    <text evidence="7">The sequence shown here is derived from an EMBL/GenBank/DDBJ whole genome shotgun (WGS) entry which is preliminary data.</text>
</comment>
<dbReference type="InterPro" id="IPR051328">
    <property type="entry name" value="T7SS_ABC-Transporter"/>
</dbReference>
<feature type="transmembrane region" description="Helical" evidence="5">
    <location>
        <begin position="609"/>
        <end position="631"/>
    </location>
</feature>
<dbReference type="Proteomes" id="UP000541033">
    <property type="component" value="Unassembled WGS sequence"/>
</dbReference>
<accession>A0A7X5QZS9</accession>
<dbReference type="PANTHER" id="PTHR43077">
    <property type="entry name" value="TRANSPORT PERMEASE YVFS-RELATED"/>
    <property type="match status" value="1"/>
</dbReference>
<dbReference type="InterPro" id="IPR023908">
    <property type="entry name" value="xxxLxxG_rpt"/>
</dbReference>
<keyword evidence="8" id="KW-1185">Reference proteome</keyword>
<keyword evidence="4 5" id="KW-0472">Membrane</keyword>
<proteinExistence type="predicted"/>
<feature type="transmembrane region" description="Helical" evidence="5">
    <location>
        <begin position="448"/>
        <end position="472"/>
    </location>
</feature>
<dbReference type="RefSeq" id="WP_167148188.1">
    <property type="nucleotide sequence ID" value="NZ_JAAMOX010000001.1"/>
</dbReference>
<dbReference type="NCBIfam" id="TIGR03062">
    <property type="entry name" value="pip_yhgE_Cterm"/>
    <property type="match status" value="1"/>
</dbReference>
<organism evidence="7 8">
    <name type="scientific">Lysinibacter cavernae</name>
    <dbReference type="NCBI Taxonomy" id="1640652"/>
    <lineage>
        <taxon>Bacteria</taxon>
        <taxon>Bacillati</taxon>
        <taxon>Actinomycetota</taxon>
        <taxon>Actinomycetes</taxon>
        <taxon>Micrococcales</taxon>
        <taxon>Microbacteriaceae</taxon>
        <taxon>Lysinibacter</taxon>
    </lineage>
</organism>
<dbReference type="GO" id="GO:0016020">
    <property type="term" value="C:membrane"/>
    <property type="evidence" value="ECO:0007669"/>
    <property type="project" value="UniProtKB-SubCell"/>
</dbReference>
<evidence type="ECO:0000259" key="6">
    <source>
        <dbReference type="Pfam" id="PF12698"/>
    </source>
</evidence>
<dbReference type="Gene3D" id="3.40.1710.10">
    <property type="entry name" value="abc type-2 transporter like domain"/>
    <property type="match status" value="1"/>
</dbReference>
<feature type="transmembrane region" description="Helical" evidence="5">
    <location>
        <begin position="528"/>
        <end position="548"/>
    </location>
</feature>
<feature type="transmembrane region" description="Helical" evidence="5">
    <location>
        <begin position="493"/>
        <end position="516"/>
    </location>
</feature>
<gene>
    <name evidence="7" type="ORF">FHX76_000829</name>
</gene>
<dbReference type="NCBIfam" id="TIGR03061">
    <property type="entry name" value="pip_yhgE_Nterm"/>
    <property type="match status" value="1"/>
</dbReference>
<reference evidence="7 8" key="1">
    <citation type="submission" date="2020-02" db="EMBL/GenBank/DDBJ databases">
        <title>Sequencing the genomes of 1000 actinobacteria strains.</title>
        <authorList>
            <person name="Klenk H.-P."/>
        </authorList>
    </citation>
    <scope>NUCLEOTIDE SEQUENCE [LARGE SCALE GENOMIC DNA]</scope>
    <source>
        <strain evidence="7 8">DSM 27960</strain>
    </source>
</reference>
<evidence type="ECO:0000256" key="1">
    <source>
        <dbReference type="ARBA" id="ARBA00004141"/>
    </source>
</evidence>
<dbReference type="EMBL" id="JAAMOX010000001">
    <property type="protein sequence ID" value="NIH52961.1"/>
    <property type="molecule type" value="Genomic_DNA"/>
</dbReference>
<dbReference type="PANTHER" id="PTHR43077:SF5">
    <property type="entry name" value="PHAGE INFECTION PROTEIN"/>
    <property type="match status" value="1"/>
</dbReference>
<dbReference type="AlphaFoldDB" id="A0A7X5QZS9"/>
<dbReference type="Pfam" id="PF12698">
    <property type="entry name" value="ABC2_membrane_3"/>
    <property type="match status" value="2"/>
</dbReference>
<evidence type="ECO:0000256" key="2">
    <source>
        <dbReference type="ARBA" id="ARBA00022692"/>
    </source>
</evidence>
<feature type="domain" description="ABC-2 type transporter transmembrane" evidence="6">
    <location>
        <begin position="349"/>
        <end position="628"/>
    </location>
</feature>
<dbReference type="InterPro" id="IPR013525">
    <property type="entry name" value="ABC2_TM"/>
</dbReference>
<evidence type="ECO:0000256" key="3">
    <source>
        <dbReference type="ARBA" id="ARBA00022989"/>
    </source>
</evidence>
<name>A0A7X5QZS9_9MICO</name>
<dbReference type="InterPro" id="IPR017501">
    <property type="entry name" value="Phage_infect_YhgE_C"/>
</dbReference>